<dbReference type="Proteomes" id="UP000253551">
    <property type="component" value="Unassembled WGS sequence"/>
</dbReference>
<organism evidence="3 4">
    <name type="scientific">Rhizopus stolonifer</name>
    <name type="common">Rhizopus nigricans</name>
    <dbReference type="NCBI Taxonomy" id="4846"/>
    <lineage>
        <taxon>Eukaryota</taxon>
        <taxon>Fungi</taxon>
        <taxon>Fungi incertae sedis</taxon>
        <taxon>Mucoromycota</taxon>
        <taxon>Mucoromycotina</taxon>
        <taxon>Mucoromycetes</taxon>
        <taxon>Mucorales</taxon>
        <taxon>Mucorineae</taxon>
        <taxon>Rhizopodaceae</taxon>
        <taxon>Rhizopus</taxon>
    </lineage>
</organism>
<feature type="region of interest" description="Disordered" evidence="2">
    <location>
        <begin position="1"/>
        <end position="90"/>
    </location>
</feature>
<evidence type="ECO:0000256" key="2">
    <source>
        <dbReference type="SAM" id="MobiDB-lite"/>
    </source>
</evidence>
<keyword evidence="1" id="KW-0175">Coiled coil</keyword>
<feature type="region of interest" description="Disordered" evidence="2">
    <location>
        <begin position="124"/>
        <end position="169"/>
    </location>
</feature>
<dbReference type="AlphaFoldDB" id="A0A367INR1"/>
<feature type="compositionally biased region" description="Polar residues" evidence="2">
    <location>
        <begin position="37"/>
        <end position="65"/>
    </location>
</feature>
<dbReference type="EMBL" id="PJQM01006644">
    <property type="protein sequence ID" value="RCH79340.1"/>
    <property type="molecule type" value="Genomic_DNA"/>
</dbReference>
<evidence type="ECO:0000256" key="1">
    <source>
        <dbReference type="SAM" id="Coils"/>
    </source>
</evidence>
<feature type="coiled-coil region" evidence="1">
    <location>
        <begin position="172"/>
        <end position="206"/>
    </location>
</feature>
<keyword evidence="4" id="KW-1185">Reference proteome</keyword>
<gene>
    <name evidence="3" type="ORF">CU098_003422</name>
</gene>
<proteinExistence type="predicted"/>
<protein>
    <submittedName>
        <fullName evidence="3">Uncharacterized protein</fullName>
    </submittedName>
</protein>
<evidence type="ECO:0000313" key="3">
    <source>
        <dbReference type="EMBL" id="RCH79340.1"/>
    </source>
</evidence>
<reference evidence="3 4" key="1">
    <citation type="journal article" date="2018" name="G3 (Bethesda)">
        <title>Phylogenetic and Phylogenomic Definition of Rhizopus Species.</title>
        <authorList>
            <person name="Gryganskyi A.P."/>
            <person name="Golan J."/>
            <person name="Dolatabadi S."/>
            <person name="Mondo S."/>
            <person name="Robb S."/>
            <person name="Idnurm A."/>
            <person name="Muszewska A."/>
            <person name="Steczkiewicz K."/>
            <person name="Masonjones S."/>
            <person name="Liao H.L."/>
            <person name="Gajdeczka M.T."/>
            <person name="Anike F."/>
            <person name="Vuek A."/>
            <person name="Anishchenko I.M."/>
            <person name="Voigt K."/>
            <person name="de Hoog G.S."/>
            <person name="Smith M.E."/>
            <person name="Heitman J."/>
            <person name="Vilgalys R."/>
            <person name="Stajich J.E."/>
        </authorList>
    </citation>
    <scope>NUCLEOTIDE SEQUENCE [LARGE SCALE GENOMIC DNA]</scope>
    <source>
        <strain evidence="3 4">LSU 92-RS-03</strain>
    </source>
</reference>
<feature type="compositionally biased region" description="Acidic residues" evidence="2">
    <location>
        <begin position="136"/>
        <end position="150"/>
    </location>
</feature>
<dbReference type="OrthoDB" id="2555519at2759"/>
<comment type="caution">
    <text evidence="3">The sequence shown here is derived from an EMBL/GenBank/DDBJ whole genome shotgun (WGS) entry which is preliminary data.</text>
</comment>
<name>A0A367INR1_RHIST</name>
<sequence length="285" mass="32169">MKTTKEPSQPKAKNIIRPTSYKRGPSSVHSGSSTSSLRTPKLSTNIVEKSGFSVYTPTKKTTSGFPSRPPSVVGYKPPPMARPFTISQDNNRPRLVSRSVLGPIINTPNNTLIDHSMTKPIISKYSEPPVKLHEEDSVDEDEEEKEDGDDDIRLSDSEEEPEVSEARTNRKIEDLELSLKSLLVVNAMLEETVKKQAQQILQLKRQPNGSLSEQSDPLLTHAQQYTIKATDASDDDDEEDWKNDELFQRLHRVTNDMIEQGEKCVKFEHQILGRVLSDFPLEEEE</sequence>
<dbReference type="STRING" id="4846.A0A367INR1"/>
<evidence type="ECO:0000313" key="4">
    <source>
        <dbReference type="Proteomes" id="UP000253551"/>
    </source>
</evidence>
<feature type="compositionally biased region" description="Low complexity" evidence="2">
    <location>
        <begin position="26"/>
        <end position="36"/>
    </location>
</feature>
<accession>A0A367INR1</accession>